<dbReference type="InterPro" id="IPR003010">
    <property type="entry name" value="C-N_Hydrolase"/>
</dbReference>
<dbReference type="GO" id="GO:0003824">
    <property type="term" value="F:catalytic activity"/>
    <property type="evidence" value="ECO:0007669"/>
    <property type="project" value="InterPro"/>
</dbReference>
<accession>A0AAD6CQK3</accession>
<dbReference type="CDD" id="cd07564">
    <property type="entry name" value="nitrilases_CHs"/>
    <property type="match status" value="1"/>
</dbReference>
<dbReference type="SUPFAM" id="SSF56317">
    <property type="entry name" value="Carbon-nitrogen hydrolase"/>
    <property type="match status" value="1"/>
</dbReference>
<dbReference type="Gene3D" id="3.60.110.10">
    <property type="entry name" value="Carbon-nitrogen hydrolase"/>
    <property type="match status" value="1"/>
</dbReference>
<protein>
    <submittedName>
        <fullName evidence="3">Nitrilase</fullName>
    </submittedName>
</protein>
<evidence type="ECO:0000313" key="3">
    <source>
        <dbReference type="EMBL" id="KAJ5532852.1"/>
    </source>
</evidence>
<evidence type="ECO:0000313" key="4">
    <source>
        <dbReference type="Proteomes" id="UP001220324"/>
    </source>
</evidence>
<feature type="domain" description="CN hydrolase" evidence="2">
    <location>
        <begin position="5"/>
        <end position="324"/>
    </location>
</feature>
<dbReference type="Proteomes" id="UP001220324">
    <property type="component" value="Unassembled WGS sequence"/>
</dbReference>
<dbReference type="Pfam" id="PF00795">
    <property type="entry name" value="CN_hydrolase"/>
    <property type="match status" value="1"/>
</dbReference>
<dbReference type="PROSITE" id="PS50263">
    <property type="entry name" value="CN_HYDROLASE"/>
    <property type="match status" value="1"/>
</dbReference>
<gene>
    <name evidence="3" type="ORF">N7494_009404</name>
</gene>
<dbReference type="EMBL" id="JAQIZZ010000007">
    <property type="protein sequence ID" value="KAJ5532852.1"/>
    <property type="molecule type" value="Genomic_DNA"/>
</dbReference>
<comment type="similarity">
    <text evidence="1">Belongs to the carbon-nitrogen hydrolase superfamily. Nitrilase family.</text>
</comment>
<dbReference type="PANTHER" id="PTHR46044">
    <property type="entry name" value="NITRILASE"/>
    <property type="match status" value="1"/>
</dbReference>
<dbReference type="AlphaFoldDB" id="A0AAD6CQK3"/>
<proteinExistence type="inferred from homology"/>
<dbReference type="InterPro" id="IPR044149">
    <property type="entry name" value="Nitrilases_CHs"/>
</dbReference>
<evidence type="ECO:0000256" key="1">
    <source>
        <dbReference type="ARBA" id="ARBA00008129"/>
    </source>
</evidence>
<name>A0AAD6CQK3_9EURO</name>
<reference evidence="3 4" key="1">
    <citation type="journal article" date="2023" name="IMA Fungus">
        <title>Comparative genomic study of the Penicillium genus elucidates a diverse pangenome and 15 lateral gene transfer events.</title>
        <authorList>
            <person name="Petersen C."/>
            <person name="Sorensen T."/>
            <person name="Nielsen M.R."/>
            <person name="Sondergaard T.E."/>
            <person name="Sorensen J.L."/>
            <person name="Fitzpatrick D.A."/>
            <person name="Frisvad J.C."/>
            <person name="Nielsen K.L."/>
        </authorList>
    </citation>
    <scope>NUCLEOTIDE SEQUENCE [LARGE SCALE GENOMIC DNA]</scope>
    <source>
        <strain evidence="3 4">IBT 35679</strain>
    </source>
</reference>
<comment type="caution">
    <text evidence="3">The sequence shown here is derived from an EMBL/GenBank/DDBJ whole genome shotgun (WGS) entry which is preliminary data.</text>
</comment>
<evidence type="ECO:0000259" key="2">
    <source>
        <dbReference type="PROSITE" id="PS50263"/>
    </source>
</evidence>
<organism evidence="3 4">
    <name type="scientific">Penicillium frequentans</name>
    <dbReference type="NCBI Taxonomy" id="3151616"/>
    <lineage>
        <taxon>Eukaryota</taxon>
        <taxon>Fungi</taxon>
        <taxon>Dikarya</taxon>
        <taxon>Ascomycota</taxon>
        <taxon>Pezizomycotina</taxon>
        <taxon>Eurotiomycetes</taxon>
        <taxon>Eurotiomycetidae</taxon>
        <taxon>Eurotiales</taxon>
        <taxon>Aspergillaceae</taxon>
        <taxon>Penicillium</taxon>
    </lineage>
</organism>
<sequence length="369" mass="40529">MAPVLRAAACHAAPIFLSAKETTQKCVMMIEEAAKNQADIVIFPEVFIPGYPFWSCMVAPGEAHEFFKRMVSESVYADGEEVEMIRKAAKEFKITVCVGFSEKTRHSSANLYNSNLMISSAGETLVHHRKLVPTFYEKLTWAPGDGHGLKVIDLPVENGSGVAKVGMLLCGENTNPLARYSMMAQGEQVHISTWPAKAPMHSIREEAASVSSDAEGEKPKAKYGNVAANRIRAAGHCFEGKCFGIINAAIADEHTLATMLEIAPDQTKEVIRTTMEGSMQAETRFLDPSGSPLMGFVINAETGVREEKENLQHEEGILYADLDMAATIEGKQFQDVVGGYQRFDVFQVKVDRSRQTPVTFTNSLEPETE</sequence>
<keyword evidence="4" id="KW-1185">Reference proteome</keyword>
<dbReference type="InterPro" id="IPR036526">
    <property type="entry name" value="C-N_Hydrolase_sf"/>
</dbReference>
<dbReference type="PANTHER" id="PTHR46044:SF2">
    <property type="entry name" value="CN HYDROLASE DOMAIN-CONTAINING PROTEIN"/>
    <property type="match status" value="1"/>
</dbReference>